<dbReference type="Pfam" id="PF00188">
    <property type="entry name" value="CAP"/>
    <property type="match status" value="1"/>
</dbReference>
<evidence type="ECO:0000256" key="1">
    <source>
        <dbReference type="SAM" id="SignalP"/>
    </source>
</evidence>
<evidence type="ECO:0000313" key="4">
    <source>
        <dbReference type="Proteomes" id="UP000184543"/>
    </source>
</evidence>
<dbReference type="Gene3D" id="3.40.33.10">
    <property type="entry name" value="CAP"/>
    <property type="match status" value="1"/>
</dbReference>
<protein>
    <submittedName>
        <fullName evidence="3">Cysteine-rich secretory protein family protein</fullName>
    </submittedName>
</protein>
<sequence length="164" mass="18147">MVRYTTLILLAITILMTSCSSSTTEENELYEAVAATAQDVTVSSLEQEVMDAVNEYRVSIGLGTLEFSSIAYSYAIAHNEYMISEGMISHDNFELRASKLSLDAGADFVSENLGMEFTNAKAIVEAWKNSPTHKKVMEGDFDYTAVSVAPDQDGTLYFTQLFYK</sequence>
<dbReference type="AlphaFoldDB" id="A0A1M6L7M3"/>
<dbReference type="RefSeq" id="WP_072994817.1">
    <property type="nucleotide sequence ID" value="NZ_FQYU01000007.1"/>
</dbReference>
<dbReference type="Proteomes" id="UP000184543">
    <property type="component" value="Unassembled WGS sequence"/>
</dbReference>
<dbReference type="PANTHER" id="PTHR31157:SF1">
    <property type="entry name" value="SCP DOMAIN-CONTAINING PROTEIN"/>
    <property type="match status" value="1"/>
</dbReference>
<dbReference type="PANTHER" id="PTHR31157">
    <property type="entry name" value="SCP DOMAIN-CONTAINING PROTEIN"/>
    <property type="match status" value="1"/>
</dbReference>
<dbReference type="InterPro" id="IPR035940">
    <property type="entry name" value="CAP_sf"/>
</dbReference>
<dbReference type="STRING" id="192903.SAMN04488513_10756"/>
<evidence type="ECO:0000259" key="2">
    <source>
        <dbReference type="Pfam" id="PF00188"/>
    </source>
</evidence>
<keyword evidence="1" id="KW-0732">Signal</keyword>
<feature type="chain" id="PRO_5013336856" evidence="1">
    <location>
        <begin position="24"/>
        <end position="164"/>
    </location>
</feature>
<feature type="signal peptide" evidence="1">
    <location>
        <begin position="1"/>
        <end position="23"/>
    </location>
</feature>
<dbReference type="PROSITE" id="PS51257">
    <property type="entry name" value="PROKAR_LIPOPROTEIN"/>
    <property type="match status" value="1"/>
</dbReference>
<proteinExistence type="predicted"/>
<reference evidence="4" key="1">
    <citation type="submission" date="2016-11" db="EMBL/GenBank/DDBJ databases">
        <authorList>
            <person name="Varghese N."/>
            <person name="Submissions S."/>
        </authorList>
    </citation>
    <scope>NUCLEOTIDE SEQUENCE [LARGE SCALE GENOMIC DNA]</scope>
    <source>
        <strain evidence="4">DSM 19858</strain>
    </source>
</reference>
<dbReference type="OrthoDB" id="982527at2"/>
<dbReference type="InterPro" id="IPR014044">
    <property type="entry name" value="CAP_dom"/>
</dbReference>
<organism evidence="3 4">
    <name type="scientific">Pseudozobellia thermophila</name>
    <dbReference type="NCBI Taxonomy" id="192903"/>
    <lineage>
        <taxon>Bacteria</taxon>
        <taxon>Pseudomonadati</taxon>
        <taxon>Bacteroidota</taxon>
        <taxon>Flavobacteriia</taxon>
        <taxon>Flavobacteriales</taxon>
        <taxon>Flavobacteriaceae</taxon>
        <taxon>Pseudozobellia</taxon>
    </lineage>
</organism>
<dbReference type="EMBL" id="FQYU01000007">
    <property type="protein sequence ID" value="SHJ67202.1"/>
    <property type="molecule type" value="Genomic_DNA"/>
</dbReference>
<accession>A0A1M6L7M3</accession>
<dbReference type="SUPFAM" id="SSF55797">
    <property type="entry name" value="PR-1-like"/>
    <property type="match status" value="1"/>
</dbReference>
<gene>
    <name evidence="3" type="ORF">SAMN04488513_10756</name>
</gene>
<keyword evidence="4" id="KW-1185">Reference proteome</keyword>
<feature type="domain" description="SCP" evidence="2">
    <location>
        <begin position="51"/>
        <end position="162"/>
    </location>
</feature>
<evidence type="ECO:0000313" key="3">
    <source>
        <dbReference type="EMBL" id="SHJ67202.1"/>
    </source>
</evidence>
<name>A0A1M6L7M3_9FLAO</name>
<dbReference type="CDD" id="cd05379">
    <property type="entry name" value="CAP_bacterial"/>
    <property type="match status" value="1"/>
</dbReference>